<reference evidence="1" key="3">
    <citation type="submission" date="2025-09" db="UniProtKB">
        <authorList>
            <consortium name="Ensembl"/>
        </authorList>
    </citation>
    <scope>IDENTIFICATION</scope>
</reference>
<sequence length="72" mass="8701">MYKQRLIPSSWLSKASRDSYFYPQRSYVRVLHGTLYKHRKFLENGKLQVSLKNCDPQKDKYFSNIVRLKFTP</sequence>
<accession>A0A5F8HA46</accession>
<reference evidence="1 2" key="1">
    <citation type="journal article" date="2007" name="Nature">
        <title>Genome of the marsupial Monodelphis domestica reveals innovation in non-coding sequences.</title>
        <authorList>
            <person name="Mikkelsen T.S."/>
            <person name="Wakefield M.J."/>
            <person name="Aken B."/>
            <person name="Amemiya C.T."/>
            <person name="Chang J.L."/>
            <person name="Duke S."/>
            <person name="Garber M."/>
            <person name="Gentles A.J."/>
            <person name="Goodstadt L."/>
            <person name="Heger A."/>
            <person name="Jurka J."/>
            <person name="Kamal M."/>
            <person name="Mauceli E."/>
            <person name="Searle S.M."/>
            <person name="Sharpe T."/>
            <person name="Baker M.L."/>
            <person name="Batzer M.A."/>
            <person name="Benos P.V."/>
            <person name="Belov K."/>
            <person name="Clamp M."/>
            <person name="Cook A."/>
            <person name="Cuff J."/>
            <person name="Das R."/>
            <person name="Davidow L."/>
            <person name="Deakin J.E."/>
            <person name="Fazzari M.J."/>
            <person name="Glass J.L."/>
            <person name="Grabherr M."/>
            <person name="Greally J.M."/>
            <person name="Gu W."/>
            <person name="Hore T.A."/>
            <person name="Huttley G.A."/>
            <person name="Kleber M."/>
            <person name="Jirtle R.L."/>
            <person name="Koina E."/>
            <person name="Lee J.T."/>
            <person name="Mahony S."/>
            <person name="Marra M.A."/>
            <person name="Miller R.D."/>
            <person name="Nicholls R.D."/>
            <person name="Oda M."/>
            <person name="Papenfuss A.T."/>
            <person name="Parra Z.E."/>
            <person name="Pollock D.D."/>
            <person name="Ray D.A."/>
            <person name="Schein J.E."/>
            <person name="Speed T.P."/>
            <person name="Thompson K."/>
            <person name="VandeBerg J.L."/>
            <person name="Wade C.M."/>
            <person name="Walker J.A."/>
            <person name="Waters P.D."/>
            <person name="Webber C."/>
            <person name="Weidman J.R."/>
            <person name="Xie X."/>
            <person name="Zody M.C."/>
            <person name="Baldwin J."/>
            <person name="Abdouelleil A."/>
            <person name="Abdulkadir J."/>
            <person name="Abebe A."/>
            <person name="Abera B."/>
            <person name="Abreu J."/>
            <person name="Acer S.C."/>
            <person name="Aftuck L."/>
            <person name="Alexander A."/>
            <person name="An P."/>
            <person name="Anderson E."/>
            <person name="Anderson S."/>
            <person name="Arachi H."/>
            <person name="Azer M."/>
            <person name="Bachantsang P."/>
            <person name="Barry A."/>
            <person name="Bayul T."/>
            <person name="Berlin A."/>
            <person name="Bessette D."/>
            <person name="Bloom T."/>
            <person name="Bloom T."/>
            <person name="Boguslavskiy L."/>
            <person name="Bonnet C."/>
            <person name="Boukhgalter B."/>
            <person name="Bourzgui I."/>
            <person name="Brown A."/>
            <person name="Cahill P."/>
            <person name="Channer S."/>
            <person name="Cheshatsang Y."/>
            <person name="Chuda L."/>
            <person name="Citroen M."/>
            <person name="Collymore A."/>
            <person name="Cooke P."/>
            <person name="Costello M."/>
            <person name="D'Aco K."/>
            <person name="Daza R."/>
            <person name="De Haan G."/>
            <person name="DeGray S."/>
            <person name="DeMaso C."/>
            <person name="Dhargay N."/>
            <person name="Dooley K."/>
            <person name="Dooley E."/>
            <person name="Doricent M."/>
            <person name="Dorje P."/>
            <person name="Dorjee K."/>
            <person name="Dupes A."/>
            <person name="Elong R."/>
            <person name="Falk J."/>
            <person name="Farina A."/>
            <person name="Faro S."/>
            <person name="Ferguson D."/>
            <person name="Fisher S."/>
            <person name="Foley C.D."/>
            <person name="Franke A."/>
            <person name="Friedrich D."/>
            <person name="Gadbois L."/>
            <person name="Gearin G."/>
            <person name="Gearin C.R."/>
            <person name="Giannoukos G."/>
            <person name="Goode T."/>
            <person name="Graham J."/>
            <person name="Grandbois E."/>
            <person name="Grewal S."/>
            <person name="Gyaltsen K."/>
            <person name="Hafez N."/>
            <person name="Hagos B."/>
            <person name="Hall J."/>
            <person name="Henson C."/>
            <person name="Hollinger A."/>
            <person name="Honan T."/>
            <person name="Huard M.D."/>
            <person name="Hughes L."/>
            <person name="Hurhula B."/>
            <person name="Husby M.E."/>
            <person name="Kamat A."/>
            <person name="Kanga B."/>
            <person name="Kashin S."/>
            <person name="Khazanovich D."/>
            <person name="Kisner P."/>
            <person name="Lance K."/>
            <person name="Lara M."/>
            <person name="Lee W."/>
            <person name="Lennon N."/>
            <person name="Letendre F."/>
            <person name="LeVine R."/>
            <person name="Lipovsky A."/>
            <person name="Liu X."/>
            <person name="Liu J."/>
            <person name="Liu S."/>
            <person name="Lokyitsang T."/>
            <person name="Lokyitsang Y."/>
            <person name="Lubonja R."/>
            <person name="Lui A."/>
            <person name="MacDonald P."/>
            <person name="Magnisalis V."/>
            <person name="Maru K."/>
            <person name="Matthews C."/>
            <person name="McCusker W."/>
            <person name="McDonough S."/>
            <person name="Mehta T."/>
            <person name="Meldrim J."/>
            <person name="Meneus L."/>
            <person name="Mihai O."/>
            <person name="Mihalev A."/>
            <person name="Mihova T."/>
            <person name="Mittelman R."/>
            <person name="Mlenga V."/>
            <person name="Montmayeur A."/>
            <person name="Mulrain L."/>
            <person name="Navidi A."/>
            <person name="Naylor J."/>
            <person name="Negash T."/>
            <person name="Nguyen T."/>
            <person name="Nguyen N."/>
            <person name="Nicol R."/>
            <person name="Norbu C."/>
            <person name="Norbu N."/>
            <person name="Novod N."/>
            <person name="O'Neill B."/>
            <person name="Osman S."/>
            <person name="Markiewicz E."/>
            <person name="Oyono O.L."/>
            <person name="Patti C."/>
            <person name="Phunkhang P."/>
            <person name="Pierre F."/>
            <person name="Priest M."/>
            <person name="Raghuraman S."/>
            <person name="Rege F."/>
            <person name="Reyes R."/>
            <person name="Rise C."/>
            <person name="Rogov P."/>
            <person name="Ross K."/>
            <person name="Ryan E."/>
            <person name="Settipalli S."/>
            <person name="Shea T."/>
            <person name="Sherpa N."/>
            <person name="Shi L."/>
            <person name="Shih D."/>
            <person name="Sparrow T."/>
            <person name="Spaulding J."/>
            <person name="Stalker J."/>
            <person name="Stange-Thomann N."/>
            <person name="Stavropoulos S."/>
            <person name="Stone C."/>
            <person name="Strader C."/>
            <person name="Tesfaye S."/>
            <person name="Thomson T."/>
            <person name="Thoulutsang Y."/>
            <person name="Thoulutsang D."/>
            <person name="Topham K."/>
            <person name="Topping I."/>
            <person name="Tsamla T."/>
            <person name="Vassiliev H."/>
            <person name="Vo A."/>
            <person name="Wangchuk T."/>
            <person name="Wangdi T."/>
            <person name="Weiand M."/>
            <person name="Wilkinson J."/>
            <person name="Wilson A."/>
            <person name="Yadav S."/>
            <person name="Young G."/>
            <person name="Yu Q."/>
            <person name="Zembek L."/>
            <person name="Zhong D."/>
            <person name="Zimmer A."/>
            <person name="Zwirko Z."/>
            <person name="Jaffe D.B."/>
            <person name="Alvarez P."/>
            <person name="Brockman W."/>
            <person name="Butler J."/>
            <person name="Chin C."/>
            <person name="Gnerre S."/>
            <person name="MacCallum I."/>
            <person name="Graves J.A."/>
            <person name="Ponting C.P."/>
            <person name="Breen M."/>
            <person name="Samollow P.B."/>
            <person name="Lander E.S."/>
            <person name="Lindblad-Toh K."/>
        </authorList>
    </citation>
    <scope>NUCLEOTIDE SEQUENCE [LARGE SCALE GENOMIC DNA]</scope>
</reference>
<evidence type="ECO:0000313" key="2">
    <source>
        <dbReference type="Proteomes" id="UP000002280"/>
    </source>
</evidence>
<proteinExistence type="predicted"/>
<organism evidence="1 2">
    <name type="scientific">Monodelphis domestica</name>
    <name type="common">Gray short-tailed opossum</name>
    <dbReference type="NCBI Taxonomy" id="13616"/>
    <lineage>
        <taxon>Eukaryota</taxon>
        <taxon>Metazoa</taxon>
        <taxon>Chordata</taxon>
        <taxon>Craniata</taxon>
        <taxon>Vertebrata</taxon>
        <taxon>Euteleostomi</taxon>
        <taxon>Mammalia</taxon>
        <taxon>Metatheria</taxon>
        <taxon>Didelphimorphia</taxon>
        <taxon>Didelphidae</taxon>
        <taxon>Monodelphis</taxon>
    </lineage>
</organism>
<dbReference type="Proteomes" id="UP000002280">
    <property type="component" value="Chromosome 5"/>
</dbReference>
<dbReference type="SUPFAM" id="SSF56808">
    <property type="entry name" value="Ribosomal protein L1"/>
    <property type="match status" value="1"/>
</dbReference>
<evidence type="ECO:0000313" key="1">
    <source>
        <dbReference type="Ensembl" id="ENSMODP00000055986.1"/>
    </source>
</evidence>
<reference evidence="1" key="2">
    <citation type="submission" date="2025-08" db="UniProtKB">
        <authorList>
            <consortium name="Ensembl"/>
        </authorList>
    </citation>
    <scope>IDENTIFICATION</scope>
</reference>
<protein>
    <submittedName>
        <fullName evidence="1">Uncharacterized protein</fullName>
    </submittedName>
</protein>
<dbReference type="InParanoid" id="A0A5F8HA46"/>
<dbReference type="AlphaFoldDB" id="A0A5F8HA46"/>
<dbReference type="Bgee" id="ENSMODG00000043551">
    <property type="expression patterns" value="Expressed in skeleton of lower jaw and 1 other cell type or tissue"/>
</dbReference>
<dbReference type="STRING" id="13616.ENSMODP00000055986"/>
<dbReference type="Ensembl" id="ENSMODT00000073430.1">
    <property type="protein sequence ID" value="ENSMODP00000055986.1"/>
    <property type="gene ID" value="ENSMODG00000043551.1"/>
</dbReference>
<dbReference type="InterPro" id="IPR023674">
    <property type="entry name" value="Ribosomal_uL1-like"/>
</dbReference>
<name>A0A5F8HA46_MONDO</name>
<keyword evidence="2" id="KW-1185">Reference proteome</keyword>
<dbReference type="Gene3D" id="3.30.190.20">
    <property type="match status" value="1"/>
</dbReference>